<dbReference type="PROSITE" id="PS01124">
    <property type="entry name" value="HTH_ARAC_FAMILY_2"/>
    <property type="match status" value="1"/>
</dbReference>
<name>A0A1I0GD26_9FIRM</name>
<dbReference type="STRING" id="460384.SAMN05216313_11148"/>
<proteinExistence type="predicted"/>
<evidence type="ECO:0000256" key="1">
    <source>
        <dbReference type="ARBA" id="ARBA00018672"/>
    </source>
</evidence>
<evidence type="ECO:0000256" key="2">
    <source>
        <dbReference type="ARBA" id="ARBA00023015"/>
    </source>
</evidence>
<dbReference type="GO" id="GO:0000160">
    <property type="term" value="P:phosphorelay signal transduction system"/>
    <property type="evidence" value="ECO:0007669"/>
    <property type="project" value="InterPro"/>
</dbReference>
<feature type="domain" description="Response regulatory" evidence="8">
    <location>
        <begin position="2"/>
        <end position="119"/>
    </location>
</feature>
<dbReference type="InterPro" id="IPR001789">
    <property type="entry name" value="Sig_transdc_resp-reg_receiver"/>
</dbReference>
<evidence type="ECO:0000259" key="7">
    <source>
        <dbReference type="PROSITE" id="PS01124"/>
    </source>
</evidence>
<evidence type="ECO:0000313" key="9">
    <source>
        <dbReference type="EMBL" id="SET67941.1"/>
    </source>
</evidence>
<dbReference type="InterPro" id="IPR011006">
    <property type="entry name" value="CheY-like_superfamily"/>
</dbReference>
<organism evidence="9 10">
    <name type="scientific">Enterocloster lavalensis</name>
    <dbReference type="NCBI Taxonomy" id="460384"/>
    <lineage>
        <taxon>Bacteria</taxon>
        <taxon>Bacillati</taxon>
        <taxon>Bacillota</taxon>
        <taxon>Clostridia</taxon>
        <taxon>Lachnospirales</taxon>
        <taxon>Lachnospiraceae</taxon>
        <taxon>Enterocloster</taxon>
    </lineage>
</organism>
<dbReference type="SUPFAM" id="SSF46689">
    <property type="entry name" value="Homeodomain-like"/>
    <property type="match status" value="2"/>
</dbReference>
<dbReference type="AlphaFoldDB" id="A0A1I0GD26"/>
<keyword evidence="4" id="KW-0804">Transcription</keyword>
<dbReference type="CDD" id="cd17536">
    <property type="entry name" value="REC_YesN-like"/>
    <property type="match status" value="1"/>
</dbReference>
<evidence type="ECO:0000256" key="3">
    <source>
        <dbReference type="ARBA" id="ARBA00023125"/>
    </source>
</evidence>
<dbReference type="PANTHER" id="PTHR43280:SF34">
    <property type="entry name" value="ARAC-FAMILY TRANSCRIPTIONAL REGULATOR"/>
    <property type="match status" value="1"/>
</dbReference>
<evidence type="ECO:0000256" key="4">
    <source>
        <dbReference type="ARBA" id="ARBA00023163"/>
    </source>
</evidence>
<keyword evidence="2" id="KW-0805">Transcription regulation</keyword>
<dbReference type="InterPro" id="IPR018062">
    <property type="entry name" value="HTH_AraC-typ_CS"/>
</dbReference>
<evidence type="ECO:0000256" key="5">
    <source>
        <dbReference type="ARBA" id="ARBA00024867"/>
    </source>
</evidence>
<dbReference type="SMART" id="SM00448">
    <property type="entry name" value="REC"/>
    <property type="match status" value="1"/>
</dbReference>
<dbReference type="Gene3D" id="3.40.50.2300">
    <property type="match status" value="1"/>
</dbReference>
<dbReference type="Gene3D" id="1.10.10.60">
    <property type="entry name" value="Homeodomain-like"/>
    <property type="match status" value="2"/>
</dbReference>
<dbReference type="PANTHER" id="PTHR43280">
    <property type="entry name" value="ARAC-FAMILY TRANSCRIPTIONAL REGULATOR"/>
    <property type="match status" value="1"/>
</dbReference>
<protein>
    <recommendedName>
        <fullName evidence="1">Stage 0 sporulation protein A homolog</fullName>
    </recommendedName>
</protein>
<keyword evidence="3" id="KW-0238">DNA-binding</keyword>
<dbReference type="RefSeq" id="WP_092363848.1">
    <property type="nucleotide sequence ID" value="NZ_CAKXUV010000098.1"/>
</dbReference>
<dbReference type="GO" id="GO:0043565">
    <property type="term" value="F:sequence-specific DNA binding"/>
    <property type="evidence" value="ECO:0007669"/>
    <property type="project" value="InterPro"/>
</dbReference>
<evidence type="ECO:0000313" key="10">
    <source>
        <dbReference type="Proteomes" id="UP000198508"/>
    </source>
</evidence>
<reference evidence="10" key="1">
    <citation type="submission" date="2016-10" db="EMBL/GenBank/DDBJ databases">
        <authorList>
            <person name="Varghese N."/>
            <person name="Submissions S."/>
        </authorList>
    </citation>
    <scope>NUCLEOTIDE SEQUENCE [LARGE SCALE GENOMIC DNA]</scope>
    <source>
        <strain evidence="10">NLAE-zl-G277</strain>
    </source>
</reference>
<evidence type="ECO:0000256" key="6">
    <source>
        <dbReference type="PROSITE-ProRule" id="PRU00169"/>
    </source>
</evidence>
<dbReference type="PROSITE" id="PS00041">
    <property type="entry name" value="HTH_ARAC_FAMILY_1"/>
    <property type="match status" value="1"/>
</dbReference>
<dbReference type="SMART" id="SM00342">
    <property type="entry name" value="HTH_ARAC"/>
    <property type="match status" value="1"/>
</dbReference>
<dbReference type="Pfam" id="PF00072">
    <property type="entry name" value="Response_reg"/>
    <property type="match status" value="1"/>
</dbReference>
<evidence type="ECO:0000259" key="8">
    <source>
        <dbReference type="PROSITE" id="PS50110"/>
    </source>
</evidence>
<keyword evidence="10" id="KW-1185">Reference proteome</keyword>
<dbReference type="InterPro" id="IPR018060">
    <property type="entry name" value="HTH_AraC"/>
</dbReference>
<accession>A0A1I0GD26</accession>
<comment type="function">
    <text evidence="5">May play the central regulatory role in sporulation. It may be an element of the effector pathway responsible for the activation of sporulation genes in response to nutritional stress. Spo0A may act in concert with spo0H (a sigma factor) to control the expression of some genes that are critical to the sporulation process.</text>
</comment>
<feature type="modified residue" description="4-aspartylphosphate" evidence="6">
    <location>
        <position position="54"/>
    </location>
</feature>
<dbReference type="EMBL" id="FOIM01000011">
    <property type="protein sequence ID" value="SET67941.1"/>
    <property type="molecule type" value="Genomic_DNA"/>
</dbReference>
<dbReference type="GO" id="GO:0003700">
    <property type="term" value="F:DNA-binding transcription factor activity"/>
    <property type="evidence" value="ECO:0007669"/>
    <property type="project" value="InterPro"/>
</dbReference>
<dbReference type="SUPFAM" id="SSF52172">
    <property type="entry name" value="CheY-like"/>
    <property type="match status" value="1"/>
</dbReference>
<dbReference type="InterPro" id="IPR009057">
    <property type="entry name" value="Homeodomain-like_sf"/>
</dbReference>
<sequence>MKFLIADDEQLVRLTIRTILNNYGIENEDIYQAGTGQEMLAVLKERRVDLAFVDIRMPGMTGLEAIRQSIALSGRTSFYILTGYDRFEYAREAISIGVKDFLLKPLETQTVEEILKRERAHQESARRQKRSEFASLVSSALLTGSGSASSALRCLPCLCTFDRPANVDLEFFYRCEDVFTSVHTVILPFPNMSYVVFCSAAPVSEKPLLAQIHTLFSSAAESRGWETASAFCFSTAVSPAQLAEAFSTLKRYAAVRLTHGLRRFYTVSPSHPPVSGSRLLPAVLILQLKDDYLDGSYVDYVNHLEQLTAALKNAPDLFGRASLHHINTWLSLCFARPETPLDSPEGFYRHFQALSRHLLSPGEQKMSSIETIIRYTDDHYTEDISVNGLADQFGLTPNYLSAQFKRETGMKFTDYVTGLRLAQAKKLLVESPLQVKQIASRVGYYTTSHFIKAFVRREEMTPLEYRNRYKTMRPEE</sequence>
<dbReference type="PROSITE" id="PS50110">
    <property type="entry name" value="RESPONSE_REGULATORY"/>
    <property type="match status" value="1"/>
</dbReference>
<gene>
    <name evidence="9" type="ORF">SAMN05216313_11148</name>
</gene>
<dbReference type="Proteomes" id="UP000198508">
    <property type="component" value="Unassembled WGS sequence"/>
</dbReference>
<dbReference type="Pfam" id="PF12833">
    <property type="entry name" value="HTH_18"/>
    <property type="match status" value="1"/>
</dbReference>
<feature type="domain" description="HTH araC/xylS-type" evidence="7">
    <location>
        <begin position="370"/>
        <end position="468"/>
    </location>
</feature>
<keyword evidence="6" id="KW-0597">Phosphoprotein</keyword>